<dbReference type="AlphaFoldDB" id="A0AA39HP30"/>
<accession>A0AA39HP30</accession>
<organism evidence="1 2">
    <name type="scientific">Steinernema hermaphroditum</name>
    <dbReference type="NCBI Taxonomy" id="289476"/>
    <lineage>
        <taxon>Eukaryota</taxon>
        <taxon>Metazoa</taxon>
        <taxon>Ecdysozoa</taxon>
        <taxon>Nematoda</taxon>
        <taxon>Chromadorea</taxon>
        <taxon>Rhabditida</taxon>
        <taxon>Tylenchina</taxon>
        <taxon>Panagrolaimomorpha</taxon>
        <taxon>Strongyloidoidea</taxon>
        <taxon>Steinernematidae</taxon>
        <taxon>Steinernema</taxon>
    </lineage>
</organism>
<dbReference type="EMBL" id="JAUCMV010000003">
    <property type="protein sequence ID" value="KAK0409465.1"/>
    <property type="molecule type" value="Genomic_DNA"/>
</dbReference>
<sequence length="87" mass="10139">MVEMDSVGTFCSLERAGVSFKPNPIKNLLQEVIANEKIPESRRYFYMTHPKDHLKESRFLKDLDFYTSFSSKYMIFFGEGRVCLLGC</sequence>
<proteinExistence type="predicted"/>
<evidence type="ECO:0000313" key="1">
    <source>
        <dbReference type="EMBL" id="KAK0409465.1"/>
    </source>
</evidence>
<name>A0AA39HP30_9BILA</name>
<reference evidence="1" key="1">
    <citation type="submission" date="2023-06" db="EMBL/GenBank/DDBJ databases">
        <title>Genomic analysis of the entomopathogenic nematode Steinernema hermaphroditum.</title>
        <authorList>
            <person name="Schwarz E.M."/>
            <person name="Heppert J.K."/>
            <person name="Baniya A."/>
            <person name="Schwartz H.T."/>
            <person name="Tan C.-H."/>
            <person name="Antoshechkin I."/>
            <person name="Sternberg P.W."/>
            <person name="Goodrich-Blair H."/>
            <person name="Dillman A.R."/>
        </authorList>
    </citation>
    <scope>NUCLEOTIDE SEQUENCE</scope>
    <source>
        <strain evidence="1">PS9179</strain>
        <tissue evidence="1">Whole animal</tissue>
    </source>
</reference>
<dbReference type="Proteomes" id="UP001175271">
    <property type="component" value="Unassembled WGS sequence"/>
</dbReference>
<evidence type="ECO:0000313" key="2">
    <source>
        <dbReference type="Proteomes" id="UP001175271"/>
    </source>
</evidence>
<gene>
    <name evidence="1" type="ORF">QR680_004554</name>
</gene>
<protein>
    <submittedName>
        <fullName evidence="1">Uncharacterized protein</fullName>
    </submittedName>
</protein>
<keyword evidence="2" id="KW-1185">Reference proteome</keyword>
<comment type="caution">
    <text evidence="1">The sequence shown here is derived from an EMBL/GenBank/DDBJ whole genome shotgun (WGS) entry which is preliminary data.</text>
</comment>